<protein>
    <submittedName>
        <fullName evidence="1">Uncharacterized protein</fullName>
    </submittedName>
</protein>
<dbReference type="EMBL" id="CP132507">
    <property type="protein sequence ID" value="WNO04995.1"/>
    <property type="molecule type" value="Genomic_DNA"/>
</dbReference>
<proteinExistence type="predicted"/>
<name>A0ABZ0AZA4_9BURK</name>
<evidence type="ECO:0000313" key="2">
    <source>
        <dbReference type="Proteomes" id="UP001302257"/>
    </source>
</evidence>
<gene>
    <name evidence="1" type="ORF">RAN89_00800</name>
</gene>
<dbReference type="RefSeq" id="WP_313867806.1">
    <property type="nucleotide sequence ID" value="NZ_CP132507.1"/>
</dbReference>
<evidence type="ECO:0000313" key="1">
    <source>
        <dbReference type="EMBL" id="WNO04995.1"/>
    </source>
</evidence>
<keyword evidence="2" id="KW-1185">Reference proteome</keyword>
<sequence length="59" mass="6811">MYPAAPDSTAIAQLHDHARREARRLRREAVNEFWCNAARLMAHQVRRLTHSTPTTTQKA</sequence>
<reference evidence="1 2" key="1">
    <citation type="submission" date="2023-08" db="EMBL/GenBank/DDBJ databases">
        <title>Rhodoferax potami sp. nov. and Rhodoferax mekongensis sp. nov., isolated from the Mekong River in Thailand.</title>
        <authorList>
            <person name="Kitikhun S."/>
            <person name="Charoenyingcharoen P."/>
            <person name="Siriarchawattana P."/>
            <person name="Likhitrattanapisal S."/>
            <person name="Nilsakha T."/>
            <person name="Chanpet A."/>
            <person name="Rattanawaree P."/>
            <person name="Ingsriswang S."/>
        </authorList>
    </citation>
    <scope>NUCLEOTIDE SEQUENCE [LARGE SCALE GENOMIC DNA]</scope>
    <source>
        <strain evidence="1 2">TBRC 17307</strain>
    </source>
</reference>
<dbReference type="Proteomes" id="UP001302257">
    <property type="component" value="Chromosome"/>
</dbReference>
<organism evidence="1 2">
    <name type="scientific">Rhodoferax mekongensis</name>
    <dbReference type="NCBI Taxonomy" id="3068341"/>
    <lineage>
        <taxon>Bacteria</taxon>
        <taxon>Pseudomonadati</taxon>
        <taxon>Pseudomonadota</taxon>
        <taxon>Betaproteobacteria</taxon>
        <taxon>Burkholderiales</taxon>
        <taxon>Comamonadaceae</taxon>
        <taxon>Rhodoferax</taxon>
    </lineage>
</organism>
<accession>A0ABZ0AZA4</accession>